<feature type="region of interest" description="Disordered" evidence="1">
    <location>
        <begin position="1"/>
        <end position="85"/>
    </location>
</feature>
<sequence length="255" mass="26573">MNININSAQNIQSSNPPGSISSRRANSFGDSSASNAAGAEEDKKAEEVQQQQDNAVTGQLRARDREVRSHEAAHAAAGGSLVRGGTSFTLQQGPDGRSYAIGGEVQLDVSPVENDPQATVIKSQRIQAAALAPAQPSAQDFKVAGNASQMAARARVEIAVERREETQPSEEVESTQEQADEGNAAGNSNLATGEISNEITTVAPPAQIPQNTPARRPTDTAGATLQSNDVPVAAISAFMATAKSESRPVQISQFA</sequence>
<dbReference type="Pfam" id="PF12118">
    <property type="entry name" value="SprA-related"/>
    <property type="match status" value="1"/>
</dbReference>
<evidence type="ECO:0000256" key="1">
    <source>
        <dbReference type="SAM" id="MobiDB-lite"/>
    </source>
</evidence>
<name>A0A3B0Y0T8_9ZZZZ</name>
<accession>A0A3B0Y0T8</accession>
<feature type="compositionally biased region" description="Basic and acidic residues" evidence="1">
    <location>
        <begin position="61"/>
        <end position="73"/>
    </location>
</feature>
<feature type="compositionally biased region" description="Polar residues" evidence="1">
    <location>
        <begin position="185"/>
        <end position="200"/>
    </location>
</feature>
<dbReference type="InterPro" id="IPR021973">
    <property type="entry name" value="SprA-related"/>
</dbReference>
<feature type="compositionally biased region" description="Polar residues" evidence="1">
    <location>
        <begin position="48"/>
        <end position="57"/>
    </location>
</feature>
<protein>
    <recommendedName>
        <fullName evidence="3">SrpA-related protein</fullName>
    </recommendedName>
</protein>
<feature type="region of interest" description="Disordered" evidence="1">
    <location>
        <begin position="160"/>
        <end position="228"/>
    </location>
</feature>
<feature type="compositionally biased region" description="Polar residues" evidence="1">
    <location>
        <begin position="16"/>
        <end position="35"/>
    </location>
</feature>
<gene>
    <name evidence="2" type="ORF">MNBD_GAMMA11-961</name>
</gene>
<dbReference type="EMBL" id="UOFG01000163">
    <property type="protein sequence ID" value="VAW62114.1"/>
    <property type="molecule type" value="Genomic_DNA"/>
</dbReference>
<organism evidence="2">
    <name type="scientific">hydrothermal vent metagenome</name>
    <dbReference type="NCBI Taxonomy" id="652676"/>
    <lineage>
        <taxon>unclassified sequences</taxon>
        <taxon>metagenomes</taxon>
        <taxon>ecological metagenomes</taxon>
    </lineage>
</organism>
<feature type="compositionally biased region" description="Low complexity" evidence="1">
    <location>
        <begin position="1"/>
        <end position="15"/>
    </location>
</feature>
<reference evidence="2" key="1">
    <citation type="submission" date="2018-06" db="EMBL/GenBank/DDBJ databases">
        <authorList>
            <person name="Zhirakovskaya E."/>
        </authorList>
    </citation>
    <scope>NUCLEOTIDE SEQUENCE</scope>
</reference>
<proteinExistence type="predicted"/>
<dbReference type="AlphaFoldDB" id="A0A3B0Y0T8"/>
<evidence type="ECO:0000313" key="2">
    <source>
        <dbReference type="EMBL" id="VAW62114.1"/>
    </source>
</evidence>
<evidence type="ECO:0008006" key="3">
    <source>
        <dbReference type="Google" id="ProtNLM"/>
    </source>
</evidence>
<feature type="compositionally biased region" description="Acidic residues" evidence="1">
    <location>
        <begin position="167"/>
        <end position="180"/>
    </location>
</feature>